<dbReference type="GO" id="GO:0016747">
    <property type="term" value="F:acyltransferase activity, transferring groups other than amino-acyl groups"/>
    <property type="evidence" value="ECO:0007669"/>
    <property type="project" value="InterPro"/>
</dbReference>
<sequence>MTSNHDTTTQPHLGSNPGVSIRDEAAKDADAIGILTRLAFMQATHSSGTEQFIVAALRRADRLTVSLVATHGPELIGHVAISPVGLSTGETDWHGLGPLSVHPRWQRQGVGSALVRAALDRLRRLKSRGCVVLGDPGYYARFGFKTWPDLSLPGVPARYFQALPLGHGIPRGEVSYHAAFSATE</sequence>
<evidence type="ECO:0000313" key="4">
    <source>
        <dbReference type="Proteomes" id="UP000623958"/>
    </source>
</evidence>
<protein>
    <submittedName>
        <fullName evidence="3">GCN5 family N-acetyltransferase</fullName>
    </submittedName>
</protein>
<evidence type="ECO:0000259" key="2">
    <source>
        <dbReference type="PROSITE" id="PS51186"/>
    </source>
</evidence>
<dbReference type="SUPFAM" id="SSF55729">
    <property type="entry name" value="Acyl-CoA N-acyltransferases (Nat)"/>
    <property type="match status" value="1"/>
</dbReference>
<proteinExistence type="predicted"/>
<dbReference type="EMBL" id="BNBA01000027">
    <property type="protein sequence ID" value="GHH57803.1"/>
    <property type="molecule type" value="Genomic_DNA"/>
</dbReference>
<dbReference type="AlphaFoldDB" id="A0A919F9V3"/>
<evidence type="ECO:0000256" key="1">
    <source>
        <dbReference type="SAM" id="MobiDB-lite"/>
    </source>
</evidence>
<dbReference type="PROSITE" id="PS51186">
    <property type="entry name" value="GNAT"/>
    <property type="match status" value="1"/>
</dbReference>
<name>A0A919F9V3_9XANT</name>
<feature type="region of interest" description="Disordered" evidence="1">
    <location>
        <begin position="1"/>
        <end position="20"/>
    </location>
</feature>
<keyword evidence="4" id="KW-1185">Reference proteome</keyword>
<dbReference type="Pfam" id="PF00583">
    <property type="entry name" value="Acetyltransf_1"/>
    <property type="match status" value="1"/>
</dbReference>
<evidence type="ECO:0000313" key="3">
    <source>
        <dbReference type="EMBL" id="GHH57803.1"/>
    </source>
</evidence>
<dbReference type="Gene3D" id="3.40.630.30">
    <property type="match status" value="1"/>
</dbReference>
<reference evidence="3" key="2">
    <citation type="submission" date="2020-09" db="EMBL/GenBank/DDBJ databases">
        <authorList>
            <person name="Sun Q."/>
            <person name="Ohkuma M."/>
        </authorList>
    </citation>
    <scope>NUCLEOTIDE SEQUENCE</scope>
    <source>
        <strain evidence="3">JCM 13306</strain>
    </source>
</reference>
<organism evidence="3 4">
    <name type="scientific">Xanthomonas boreopolis</name>
    <dbReference type="NCBI Taxonomy" id="86183"/>
    <lineage>
        <taxon>Bacteria</taxon>
        <taxon>Pseudomonadati</taxon>
        <taxon>Pseudomonadota</taxon>
        <taxon>Gammaproteobacteria</taxon>
        <taxon>Lysobacterales</taxon>
        <taxon>Lysobacteraceae</taxon>
        <taxon>Xanthomonas</taxon>
    </lineage>
</organism>
<feature type="domain" description="N-acetyltransferase" evidence="2">
    <location>
        <begin position="19"/>
        <end position="170"/>
    </location>
</feature>
<dbReference type="Proteomes" id="UP000623958">
    <property type="component" value="Unassembled WGS sequence"/>
</dbReference>
<dbReference type="InterPro" id="IPR016181">
    <property type="entry name" value="Acyl_CoA_acyltransferase"/>
</dbReference>
<feature type="compositionally biased region" description="Polar residues" evidence="1">
    <location>
        <begin position="1"/>
        <end position="13"/>
    </location>
</feature>
<reference evidence="3" key="1">
    <citation type="journal article" date="2014" name="Int. J. Syst. Evol. Microbiol.">
        <title>Complete genome sequence of Corynebacterium casei LMG S-19264T (=DSM 44701T), isolated from a smear-ripened cheese.</title>
        <authorList>
            <consortium name="US DOE Joint Genome Institute (JGI-PGF)"/>
            <person name="Walter F."/>
            <person name="Albersmeier A."/>
            <person name="Kalinowski J."/>
            <person name="Ruckert C."/>
        </authorList>
    </citation>
    <scope>NUCLEOTIDE SEQUENCE</scope>
    <source>
        <strain evidence="3">JCM 13306</strain>
    </source>
</reference>
<dbReference type="InterPro" id="IPR000182">
    <property type="entry name" value="GNAT_dom"/>
</dbReference>
<dbReference type="CDD" id="cd04301">
    <property type="entry name" value="NAT_SF"/>
    <property type="match status" value="1"/>
</dbReference>
<accession>A0A919F9V3</accession>
<gene>
    <name evidence="3" type="primary">yhbS</name>
    <name evidence="3" type="ORF">GCM10009090_29520</name>
</gene>
<comment type="caution">
    <text evidence="3">The sequence shown here is derived from an EMBL/GenBank/DDBJ whole genome shotgun (WGS) entry which is preliminary data.</text>
</comment>